<evidence type="ECO:0000313" key="5">
    <source>
        <dbReference type="Proteomes" id="UP001141806"/>
    </source>
</evidence>
<feature type="compositionally biased region" description="Gly residues" evidence="2">
    <location>
        <begin position="490"/>
        <end position="500"/>
    </location>
</feature>
<feature type="compositionally biased region" description="Polar residues" evidence="2">
    <location>
        <begin position="261"/>
        <end position="274"/>
    </location>
</feature>
<feature type="coiled-coil region" evidence="1">
    <location>
        <begin position="67"/>
        <end position="170"/>
    </location>
</feature>
<dbReference type="OrthoDB" id="656845at2759"/>
<feature type="compositionally biased region" description="Basic and acidic residues" evidence="2">
    <location>
        <begin position="275"/>
        <end position="313"/>
    </location>
</feature>
<feature type="region of interest" description="Disordered" evidence="2">
    <location>
        <begin position="257"/>
        <end position="323"/>
    </location>
</feature>
<feature type="region of interest" description="Disordered" evidence="2">
    <location>
        <begin position="485"/>
        <end position="531"/>
    </location>
</feature>
<gene>
    <name evidence="4" type="ORF">NE237_002007</name>
</gene>
<feature type="compositionally biased region" description="Basic and acidic residues" evidence="2">
    <location>
        <begin position="409"/>
        <end position="434"/>
    </location>
</feature>
<feature type="compositionally biased region" description="Polar residues" evidence="2">
    <location>
        <begin position="384"/>
        <end position="394"/>
    </location>
</feature>
<feature type="region of interest" description="Disordered" evidence="2">
    <location>
        <begin position="176"/>
        <end position="205"/>
    </location>
</feature>
<evidence type="ECO:0000313" key="4">
    <source>
        <dbReference type="EMBL" id="KAJ4976901.1"/>
    </source>
</evidence>
<protein>
    <submittedName>
        <fullName evidence="4">Uncharacterized protein</fullName>
    </submittedName>
</protein>
<dbReference type="EMBL" id="JAMYWD010000003">
    <property type="protein sequence ID" value="KAJ4976901.1"/>
    <property type="molecule type" value="Genomic_DNA"/>
</dbReference>
<name>A0A9Q0KUF9_9MAGN</name>
<feature type="compositionally biased region" description="Basic and acidic residues" evidence="2">
    <location>
        <begin position="445"/>
        <end position="455"/>
    </location>
</feature>
<keyword evidence="1" id="KW-0175">Coiled coil</keyword>
<sequence length="618" mass="70140">MGVSSKEKGYGHSNSSGNRGRAYGMLLLLAFGTAVLGVMLLHKFRENRVFDLLKVKDHELISLQLLLQKERVTTKEVKRKMEEMKTKIYSLRTQKTELNNRIVEMQYMTASLKQEHRVLESALEKMQNENKILRGRNIGSAKENPEIRALRELLKQKESEIKEMKHHLEKPAKIWSVSADDPSNPPVNLTTTGTMVGEDKNEVGKSKEENVIVELQESMNVKDGQKSTGRQETESETGIEGKNQTVVHREQQLKMWDNNPVGENTTQRGASMQDFTHRGDNGEKIADEHKAKGQIEGDGESEKPKFSRKDKNLRGRNQSNKNRVKVDANSHDEILKTGYAEVIKDHGAIRDGELQKHKNLKDSDGQELSMISKGEMKLEVQPKVSQIGVTSRARGSSRSKMGHRTQRMIYRERKVEKSRNTEEALRDIELEKVESQGTHRTGFSMRDEHDQENDVIRNGQGGGYSEMHDKSKNEGFEMTTDTDYQLALDEGGGAVSNGGRVGKDEKTSRLKPKTSEDGEGLTMDSIKSEGRQLADDAIEQKLEVRRLPEDQEARGTSRKFFRGKTKDANRYEKAEDMEVDRVGKQIRTTETEDIPGFLDIELEDIEDGHESNTELEEF</sequence>
<keyword evidence="3" id="KW-0472">Membrane</keyword>
<proteinExistence type="predicted"/>
<feature type="region of interest" description="Disordered" evidence="2">
    <location>
        <begin position="384"/>
        <end position="471"/>
    </location>
</feature>
<feature type="compositionally biased region" description="Basic and acidic residues" evidence="2">
    <location>
        <begin position="223"/>
        <end position="233"/>
    </location>
</feature>
<organism evidence="4 5">
    <name type="scientific">Protea cynaroides</name>
    <dbReference type="NCBI Taxonomy" id="273540"/>
    <lineage>
        <taxon>Eukaryota</taxon>
        <taxon>Viridiplantae</taxon>
        <taxon>Streptophyta</taxon>
        <taxon>Embryophyta</taxon>
        <taxon>Tracheophyta</taxon>
        <taxon>Spermatophyta</taxon>
        <taxon>Magnoliopsida</taxon>
        <taxon>Proteales</taxon>
        <taxon>Proteaceae</taxon>
        <taxon>Protea</taxon>
    </lineage>
</organism>
<comment type="caution">
    <text evidence="4">The sequence shown here is derived from an EMBL/GenBank/DDBJ whole genome shotgun (WGS) entry which is preliminary data.</text>
</comment>
<keyword evidence="5" id="KW-1185">Reference proteome</keyword>
<reference evidence="4" key="1">
    <citation type="journal article" date="2023" name="Plant J.">
        <title>The genome of the king protea, Protea cynaroides.</title>
        <authorList>
            <person name="Chang J."/>
            <person name="Duong T.A."/>
            <person name="Schoeman C."/>
            <person name="Ma X."/>
            <person name="Roodt D."/>
            <person name="Barker N."/>
            <person name="Li Z."/>
            <person name="Van de Peer Y."/>
            <person name="Mizrachi E."/>
        </authorList>
    </citation>
    <scope>NUCLEOTIDE SEQUENCE</scope>
    <source>
        <tissue evidence="4">Young leaves</tissue>
    </source>
</reference>
<dbReference type="PANTHER" id="PTHR36143">
    <property type="entry name" value="OS08G0177500 PROTEIN"/>
    <property type="match status" value="1"/>
</dbReference>
<evidence type="ECO:0000256" key="3">
    <source>
        <dbReference type="SAM" id="Phobius"/>
    </source>
</evidence>
<keyword evidence="3" id="KW-0812">Transmembrane</keyword>
<dbReference type="AlphaFoldDB" id="A0A9Q0KUF9"/>
<feature type="transmembrane region" description="Helical" evidence="3">
    <location>
        <begin position="20"/>
        <end position="41"/>
    </location>
</feature>
<keyword evidence="3" id="KW-1133">Transmembrane helix</keyword>
<dbReference type="Proteomes" id="UP001141806">
    <property type="component" value="Unassembled WGS sequence"/>
</dbReference>
<evidence type="ECO:0000256" key="1">
    <source>
        <dbReference type="SAM" id="Coils"/>
    </source>
</evidence>
<dbReference type="PANTHER" id="PTHR36143:SF4">
    <property type="entry name" value="OS08G0177500 PROTEIN"/>
    <property type="match status" value="1"/>
</dbReference>
<feature type="compositionally biased region" description="Basic and acidic residues" evidence="2">
    <location>
        <begin position="501"/>
        <end position="516"/>
    </location>
</feature>
<accession>A0A9Q0KUF9</accession>
<feature type="compositionally biased region" description="Basic residues" evidence="2">
    <location>
        <begin position="395"/>
        <end position="406"/>
    </location>
</feature>
<evidence type="ECO:0000256" key="2">
    <source>
        <dbReference type="SAM" id="MobiDB-lite"/>
    </source>
</evidence>
<feature type="region of interest" description="Disordered" evidence="2">
    <location>
        <begin position="220"/>
        <end position="243"/>
    </location>
</feature>